<evidence type="ECO:0000256" key="1">
    <source>
        <dbReference type="ARBA" id="ARBA00022801"/>
    </source>
</evidence>
<dbReference type="EMBL" id="FWFN01000001">
    <property type="protein sequence ID" value="SLN11716.1"/>
    <property type="molecule type" value="Genomic_DNA"/>
</dbReference>
<dbReference type="AlphaFoldDB" id="A0A1X6Y5Q0"/>
<gene>
    <name evidence="3" type="ORF">PSM7751_00171</name>
</gene>
<dbReference type="OrthoDB" id="9811121at2"/>
<proteinExistence type="predicted"/>
<dbReference type="SUPFAM" id="SSF56317">
    <property type="entry name" value="Carbon-nitrogen hydrolase"/>
    <property type="match status" value="1"/>
</dbReference>
<dbReference type="InterPro" id="IPR050345">
    <property type="entry name" value="Aliph_Amidase/BUP"/>
</dbReference>
<reference evidence="3 4" key="1">
    <citation type="submission" date="2017-03" db="EMBL/GenBank/DDBJ databases">
        <authorList>
            <person name="Afonso C.L."/>
            <person name="Miller P.J."/>
            <person name="Scott M.A."/>
            <person name="Spackman E."/>
            <person name="Goraichik I."/>
            <person name="Dimitrov K.M."/>
            <person name="Suarez D.L."/>
            <person name="Swayne D.E."/>
        </authorList>
    </citation>
    <scope>NUCLEOTIDE SEQUENCE [LARGE SCALE GENOMIC DNA]</scope>
    <source>
        <strain evidence="3 4">CECT 7751</strain>
    </source>
</reference>
<dbReference type="InterPro" id="IPR036526">
    <property type="entry name" value="C-N_Hydrolase_sf"/>
</dbReference>
<sequence length="291" mass="31365">MKIAAAAYPLTRFDTWADYEAKLTHWVGEAAGQGADLLVFPEYGAMELATLGGEAVCADLARATRQVSDVMEEANQLHRDLCARYGVHILGASGPAIRADGSIVNRAHLHTPTGQTGFQDKVVMTLWERDPWQVTGTGPLKVFDTALGKIAINICYDSEFPLQARAQRAAELLLVPSATDALEGFWRVRIGAMARALENQCVAVMSSIIGDFPALDAVDVSVGMGGIFGPPDDGFPPTGVLAEGVLNQPGWTYAEVDLEAVRHVRNSGRVRNLAHWHEQAGEDSVESCPLR</sequence>
<dbReference type="PROSITE" id="PS50263">
    <property type="entry name" value="CN_HYDROLASE"/>
    <property type="match status" value="1"/>
</dbReference>
<dbReference type="RefSeq" id="WP_085886105.1">
    <property type="nucleotide sequence ID" value="NZ_FWFN01000001.1"/>
</dbReference>
<feature type="domain" description="CN hydrolase" evidence="2">
    <location>
        <begin position="1"/>
        <end position="258"/>
    </location>
</feature>
<accession>A0A1X6Y5Q0</accession>
<dbReference type="Gene3D" id="3.60.110.10">
    <property type="entry name" value="Carbon-nitrogen hydrolase"/>
    <property type="match status" value="1"/>
</dbReference>
<evidence type="ECO:0000313" key="3">
    <source>
        <dbReference type="EMBL" id="SLN11716.1"/>
    </source>
</evidence>
<keyword evidence="4" id="KW-1185">Reference proteome</keyword>
<dbReference type="InterPro" id="IPR003010">
    <property type="entry name" value="C-N_Hydrolase"/>
</dbReference>
<evidence type="ECO:0000259" key="2">
    <source>
        <dbReference type="PROSITE" id="PS50263"/>
    </source>
</evidence>
<keyword evidence="1 3" id="KW-0378">Hydrolase</keyword>
<protein>
    <submittedName>
        <fullName evidence="3">C-N hydrolase family amidase</fullName>
    </submittedName>
</protein>
<dbReference type="CDD" id="cd07574">
    <property type="entry name" value="nitrilase_Rim1_like"/>
    <property type="match status" value="1"/>
</dbReference>
<dbReference type="Pfam" id="PF00795">
    <property type="entry name" value="CN_hydrolase"/>
    <property type="match status" value="1"/>
</dbReference>
<evidence type="ECO:0000313" key="4">
    <source>
        <dbReference type="Proteomes" id="UP000193963"/>
    </source>
</evidence>
<dbReference type="PANTHER" id="PTHR43674">
    <property type="entry name" value="NITRILASE C965.09-RELATED"/>
    <property type="match status" value="1"/>
</dbReference>
<organism evidence="3 4">
    <name type="scientific">Pseudooceanicola marinus</name>
    <dbReference type="NCBI Taxonomy" id="396013"/>
    <lineage>
        <taxon>Bacteria</taxon>
        <taxon>Pseudomonadati</taxon>
        <taxon>Pseudomonadota</taxon>
        <taxon>Alphaproteobacteria</taxon>
        <taxon>Rhodobacterales</taxon>
        <taxon>Paracoccaceae</taxon>
        <taxon>Pseudooceanicola</taxon>
    </lineage>
</organism>
<name>A0A1X6Y5Q0_9RHOB</name>
<dbReference type="Proteomes" id="UP000193963">
    <property type="component" value="Unassembled WGS sequence"/>
</dbReference>
<dbReference type="PANTHER" id="PTHR43674:SF16">
    <property type="entry name" value="CARBON-NITROGEN FAMILY, PUTATIVE (AFU_ORTHOLOGUE AFUA_5G02350)-RELATED"/>
    <property type="match status" value="1"/>
</dbReference>
<dbReference type="GO" id="GO:0016811">
    <property type="term" value="F:hydrolase activity, acting on carbon-nitrogen (but not peptide) bonds, in linear amides"/>
    <property type="evidence" value="ECO:0007669"/>
    <property type="project" value="TreeGrafter"/>
</dbReference>